<dbReference type="HOGENOM" id="CLU_2960027_0_0_1"/>
<feature type="compositionally biased region" description="Basic and acidic residues" evidence="1">
    <location>
        <begin position="23"/>
        <end position="59"/>
    </location>
</feature>
<dbReference type="InParanoid" id="H2XJF7"/>
<reference evidence="2" key="3">
    <citation type="submission" date="2025-09" db="UniProtKB">
        <authorList>
            <consortium name="Ensembl"/>
        </authorList>
    </citation>
    <scope>IDENTIFICATION</scope>
</reference>
<feature type="region of interest" description="Disordered" evidence="1">
    <location>
        <begin position="21"/>
        <end position="59"/>
    </location>
</feature>
<accession>H2XJF7</accession>
<sequence length="59" mass="6853">MPLEDDHGVCAHDHVNLHVYVSGRDHENDRGHVNDRDRDHDHANGHDAHDREIQKCQLN</sequence>
<organism evidence="2 3">
    <name type="scientific">Ciona intestinalis</name>
    <name type="common">Transparent sea squirt</name>
    <name type="synonym">Ascidia intestinalis</name>
    <dbReference type="NCBI Taxonomy" id="7719"/>
    <lineage>
        <taxon>Eukaryota</taxon>
        <taxon>Metazoa</taxon>
        <taxon>Chordata</taxon>
        <taxon>Tunicata</taxon>
        <taxon>Ascidiacea</taxon>
        <taxon>Phlebobranchia</taxon>
        <taxon>Cionidae</taxon>
        <taxon>Ciona</taxon>
    </lineage>
</organism>
<keyword evidence="3" id="KW-1185">Reference proteome</keyword>
<evidence type="ECO:0000256" key="1">
    <source>
        <dbReference type="SAM" id="MobiDB-lite"/>
    </source>
</evidence>
<protein>
    <submittedName>
        <fullName evidence="2">Uncharacterized protein</fullName>
    </submittedName>
</protein>
<reference evidence="3" key="1">
    <citation type="journal article" date="2002" name="Science">
        <title>The draft genome of Ciona intestinalis: insights into chordate and vertebrate origins.</title>
        <authorList>
            <person name="Dehal P."/>
            <person name="Satou Y."/>
            <person name="Campbell R.K."/>
            <person name="Chapman J."/>
            <person name="Degnan B."/>
            <person name="De Tomaso A."/>
            <person name="Davidson B."/>
            <person name="Di Gregorio A."/>
            <person name="Gelpke M."/>
            <person name="Goodstein D.M."/>
            <person name="Harafuji N."/>
            <person name="Hastings K.E."/>
            <person name="Ho I."/>
            <person name="Hotta K."/>
            <person name="Huang W."/>
            <person name="Kawashima T."/>
            <person name="Lemaire P."/>
            <person name="Martinez D."/>
            <person name="Meinertzhagen I.A."/>
            <person name="Necula S."/>
            <person name="Nonaka M."/>
            <person name="Putnam N."/>
            <person name="Rash S."/>
            <person name="Saiga H."/>
            <person name="Satake M."/>
            <person name="Terry A."/>
            <person name="Yamada L."/>
            <person name="Wang H.G."/>
            <person name="Awazu S."/>
            <person name="Azumi K."/>
            <person name="Boore J."/>
            <person name="Branno M."/>
            <person name="Chin-Bow S."/>
            <person name="DeSantis R."/>
            <person name="Doyle S."/>
            <person name="Francino P."/>
            <person name="Keys D.N."/>
            <person name="Haga S."/>
            <person name="Hayashi H."/>
            <person name="Hino K."/>
            <person name="Imai K.S."/>
            <person name="Inaba K."/>
            <person name="Kano S."/>
            <person name="Kobayashi K."/>
            <person name="Kobayashi M."/>
            <person name="Lee B.I."/>
            <person name="Makabe K.W."/>
            <person name="Manohar C."/>
            <person name="Matassi G."/>
            <person name="Medina M."/>
            <person name="Mochizuki Y."/>
            <person name="Mount S."/>
            <person name="Morishita T."/>
            <person name="Miura S."/>
            <person name="Nakayama A."/>
            <person name="Nishizaka S."/>
            <person name="Nomoto H."/>
            <person name="Ohta F."/>
            <person name="Oishi K."/>
            <person name="Rigoutsos I."/>
            <person name="Sano M."/>
            <person name="Sasaki A."/>
            <person name="Sasakura Y."/>
            <person name="Shoguchi E."/>
            <person name="Shin-i T."/>
            <person name="Spagnuolo A."/>
            <person name="Stainier D."/>
            <person name="Suzuki M.M."/>
            <person name="Tassy O."/>
            <person name="Takatori N."/>
            <person name="Tokuoka M."/>
            <person name="Yagi K."/>
            <person name="Yoshizaki F."/>
            <person name="Wada S."/>
            <person name="Zhang C."/>
            <person name="Hyatt P.D."/>
            <person name="Larimer F."/>
            <person name="Detter C."/>
            <person name="Doggett N."/>
            <person name="Glavina T."/>
            <person name="Hawkins T."/>
            <person name="Richardson P."/>
            <person name="Lucas S."/>
            <person name="Kohara Y."/>
            <person name="Levine M."/>
            <person name="Satoh N."/>
            <person name="Rokhsar D.S."/>
        </authorList>
    </citation>
    <scope>NUCLEOTIDE SEQUENCE [LARGE SCALE GENOMIC DNA]</scope>
</reference>
<name>H2XJF7_CIOIN</name>
<proteinExistence type="predicted"/>
<dbReference type="Ensembl" id="ENSCINT00000035685.1">
    <property type="protein sequence ID" value="ENSCINP00000029789.1"/>
    <property type="gene ID" value="ENSCING00000021945.1"/>
</dbReference>
<evidence type="ECO:0000313" key="3">
    <source>
        <dbReference type="Proteomes" id="UP000008144"/>
    </source>
</evidence>
<dbReference type="AlphaFoldDB" id="H2XJF7"/>
<evidence type="ECO:0000313" key="2">
    <source>
        <dbReference type="Ensembl" id="ENSCINP00000029789.1"/>
    </source>
</evidence>
<reference evidence="2" key="2">
    <citation type="submission" date="2025-08" db="UniProtKB">
        <authorList>
            <consortium name="Ensembl"/>
        </authorList>
    </citation>
    <scope>IDENTIFICATION</scope>
</reference>
<dbReference type="Proteomes" id="UP000008144">
    <property type="component" value="Unassembled WGS sequence"/>
</dbReference>